<proteinExistence type="predicted"/>
<evidence type="ECO:0000313" key="2">
    <source>
        <dbReference type="Proteomes" id="UP001432146"/>
    </source>
</evidence>
<organism evidence="1 2">
    <name type="scientific">Tetragonisca angustula</name>
    <dbReference type="NCBI Taxonomy" id="166442"/>
    <lineage>
        <taxon>Eukaryota</taxon>
        <taxon>Metazoa</taxon>
        <taxon>Ecdysozoa</taxon>
        <taxon>Arthropoda</taxon>
        <taxon>Hexapoda</taxon>
        <taxon>Insecta</taxon>
        <taxon>Pterygota</taxon>
        <taxon>Neoptera</taxon>
        <taxon>Endopterygota</taxon>
        <taxon>Hymenoptera</taxon>
        <taxon>Apocrita</taxon>
        <taxon>Aculeata</taxon>
        <taxon>Apoidea</taxon>
        <taxon>Anthophila</taxon>
        <taxon>Apidae</taxon>
        <taxon>Tetragonisca</taxon>
    </lineage>
</organism>
<keyword evidence="2" id="KW-1185">Reference proteome</keyword>
<protein>
    <submittedName>
        <fullName evidence="1">Uncharacterized protein</fullName>
    </submittedName>
</protein>
<reference evidence="1 2" key="1">
    <citation type="submission" date="2024-05" db="EMBL/GenBank/DDBJ databases">
        <title>The nuclear and mitochondrial genome assemblies of Tetragonisca angustula (Apidae: Meliponini), a tiny yet remarkable pollinator in the Neotropics.</title>
        <authorList>
            <person name="Ferrari R."/>
            <person name="Ricardo P.C."/>
            <person name="Dias F.C."/>
            <person name="Araujo N.S."/>
            <person name="Soares D.O."/>
            <person name="Zhou Q.-S."/>
            <person name="Zhu C.-D."/>
            <person name="Coutinho L."/>
            <person name="Airas M.C."/>
            <person name="Batista T.M."/>
        </authorList>
    </citation>
    <scope>NUCLEOTIDE SEQUENCE [LARGE SCALE GENOMIC DNA]</scope>
    <source>
        <strain evidence="1">ASF017062</strain>
        <tissue evidence="1">Abdomen</tissue>
    </source>
</reference>
<dbReference type="Proteomes" id="UP001432146">
    <property type="component" value="Unassembled WGS sequence"/>
</dbReference>
<gene>
    <name evidence="1" type="ORF">QLX08_000236</name>
</gene>
<accession>A0AAW1AKK5</accession>
<evidence type="ECO:0000313" key="1">
    <source>
        <dbReference type="EMBL" id="KAK9310487.1"/>
    </source>
</evidence>
<comment type="caution">
    <text evidence="1">The sequence shown here is derived from an EMBL/GenBank/DDBJ whole genome shotgun (WGS) entry which is preliminary data.</text>
</comment>
<dbReference type="EMBL" id="JAWNGG020000003">
    <property type="protein sequence ID" value="KAK9310487.1"/>
    <property type="molecule type" value="Genomic_DNA"/>
</dbReference>
<dbReference type="AlphaFoldDB" id="A0AAW1AKK5"/>
<sequence>MTSTGQKLLTNYLAISQRTQKLCRICNKTKQNSRIISRIRRIREKTRSRGIRELLQLVGSFRRRKKRKRTNDGLANKSTTYCIETNRLRTIRAEQIRLKFRVLETHYPGMRISFDTNKTQTYLTASFLLVELTTSQ</sequence>
<name>A0AAW1AKK5_9HYME</name>